<dbReference type="CDD" id="cd07103">
    <property type="entry name" value="ALDH_F5_SSADH_GabD"/>
    <property type="match status" value="1"/>
</dbReference>
<feature type="domain" description="Aldehyde dehydrogenase" evidence="5">
    <location>
        <begin position="58"/>
        <end position="516"/>
    </location>
</feature>
<keyword evidence="2 4" id="KW-0560">Oxidoreductase</keyword>
<organism evidence="6">
    <name type="scientific">Streptomyces iranensis</name>
    <dbReference type="NCBI Taxonomy" id="576784"/>
    <lineage>
        <taxon>Bacteria</taxon>
        <taxon>Bacillati</taxon>
        <taxon>Actinomycetota</taxon>
        <taxon>Actinomycetes</taxon>
        <taxon>Kitasatosporales</taxon>
        <taxon>Streptomycetaceae</taxon>
        <taxon>Streptomyces</taxon>
        <taxon>Streptomyces violaceusniger group</taxon>
    </lineage>
</organism>
<comment type="similarity">
    <text evidence="1 4">Belongs to the aldehyde dehydrogenase family.</text>
</comment>
<dbReference type="HOGENOM" id="CLU_005391_5_1_11"/>
<sequence>MSPCATCAAGHDRNTSHRLATGFTGAADRISGPRHTRRKDLAVTAPYPAIRQYIAGEWQEGQGDGYTTVLNPSSETPLAEVRHVSAAQLDRALEAVRETARPWRRTSPTERSAILRRAASLLRERCGDIARTLVLEQGKPLREAHAEVLVSADMLDWYAEEGRRAYGRVVPGEHGTRLSVIPEPIGPVAAFTPWNFPATSSVRKLGGALAAGCPIILKPSEETPGTVAELFRALADAGLPPGVAHMVLGDPAGVSAHLLADPVIRKLSLTGSAAVGRELSHLAVEANIVTTMELGGNAPVLIFPDVSVEAVAEACAKAKFRNAGQVCNVPSRFFVHESASAEFAEAFASIASGLRVGDGLASGVEMGPLANARRRDAVEAMVDEAAEQGARILAGGGRLEGPGFFFTPTVLGDVGERHRVFSDEVFGPVVPITTFRDEDEAVQRANDTDYGLGAFVFTESLATATRVSEDLEAGVVGVNTTVLSRVETPFGGVKASGHGQESGSEGLDAYLVRKAVLQHPPLTANITKGST</sequence>
<accession>A0A061A7R2</accession>
<dbReference type="InterPro" id="IPR029510">
    <property type="entry name" value="Ald_DH_CS_GLU"/>
</dbReference>
<dbReference type="InterPro" id="IPR050740">
    <property type="entry name" value="Aldehyde_DH_Superfamily"/>
</dbReference>
<dbReference type="FunFam" id="3.40.605.10:FF:000063">
    <property type="entry name" value="Succinate-semialdehyde dehydrogenase, mitochondrial"/>
    <property type="match status" value="1"/>
</dbReference>
<dbReference type="GO" id="GO:0009450">
    <property type="term" value="P:gamma-aminobutyric acid catabolic process"/>
    <property type="evidence" value="ECO:0007669"/>
    <property type="project" value="TreeGrafter"/>
</dbReference>
<evidence type="ECO:0000256" key="1">
    <source>
        <dbReference type="ARBA" id="ARBA00009986"/>
    </source>
</evidence>
<dbReference type="Gene3D" id="3.40.605.10">
    <property type="entry name" value="Aldehyde Dehydrogenase, Chain A, domain 1"/>
    <property type="match status" value="1"/>
</dbReference>
<dbReference type="InterPro" id="IPR016163">
    <property type="entry name" value="Ald_DH_C"/>
</dbReference>
<dbReference type="FunFam" id="3.40.309.10:FF:000009">
    <property type="entry name" value="Aldehyde dehydrogenase A"/>
    <property type="match status" value="1"/>
</dbReference>
<dbReference type="SUPFAM" id="SSF53720">
    <property type="entry name" value="ALDH-like"/>
    <property type="match status" value="1"/>
</dbReference>
<reference evidence="6" key="1">
    <citation type="submission" date="2014-05" db="EMBL/GenBank/DDBJ databases">
        <authorList>
            <person name="Horn Fabian"/>
        </authorList>
    </citation>
    <scope>NUCLEOTIDE SEQUENCE</scope>
</reference>
<evidence type="ECO:0000256" key="4">
    <source>
        <dbReference type="RuleBase" id="RU003345"/>
    </source>
</evidence>
<dbReference type="PANTHER" id="PTHR43353:SF5">
    <property type="entry name" value="SUCCINATE-SEMIALDEHYDE DEHYDROGENASE, MITOCHONDRIAL"/>
    <property type="match status" value="1"/>
</dbReference>
<dbReference type="EMBL" id="LK022848">
    <property type="protein sequence ID" value="CDR13170.1"/>
    <property type="molecule type" value="Genomic_DNA"/>
</dbReference>
<protein>
    <submittedName>
        <fullName evidence="6">Aldehyde Dehydrogenase</fullName>
    </submittedName>
</protein>
<name>A0A061A7R2_9ACTN</name>
<dbReference type="InterPro" id="IPR016162">
    <property type="entry name" value="Ald_DH_N"/>
</dbReference>
<dbReference type="InterPro" id="IPR015590">
    <property type="entry name" value="Aldehyde_DH_dom"/>
</dbReference>
<evidence type="ECO:0000313" key="6">
    <source>
        <dbReference type="EMBL" id="CDR13170.1"/>
    </source>
</evidence>
<dbReference type="Pfam" id="PF00171">
    <property type="entry name" value="Aldedh"/>
    <property type="match status" value="1"/>
</dbReference>
<dbReference type="PANTHER" id="PTHR43353">
    <property type="entry name" value="SUCCINATE-SEMIALDEHYDE DEHYDROGENASE, MITOCHONDRIAL"/>
    <property type="match status" value="1"/>
</dbReference>
<feature type="active site" evidence="3">
    <location>
        <position position="293"/>
    </location>
</feature>
<gene>
    <name evidence="6" type="ORF">SIRAN7914</name>
</gene>
<evidence type="ECO:0000259" key="5">
    <source>
        <dbReference type="Pfam" id="PF00171"/>
    </source>
</evidence>
<evidence type="ECO:0000256" key="3">
    <source>
        <dbReference type="PROSITE-ProRule" id="PRU10007"/>
    </source>
</evidence>
<dbReference type="PROSITE" id="PS00687">
    <property type="entry name" value="ALDEHYDE_DEHYDR_GLU"/>
    <property type="match status" value="1"/>
</dbReference>
<dbReference type="GO" id="GO:0004777">
    <property type="term" value="F:succinate-semialdehyde dehydrogenase (NAD+) activity"/>
    <property type="evidence" value="ECO:0007669"/>
    <property type="project" value="TreeGrafter"/>
</dbReference>
<dbReference type="Gene3D" id="3.40.309.10">
    <property type="entry name" value="Aldehyde Dehydrogenase, Chain A, domain 2"/>
    <property type="match status" value="1"/>
</dbReference>
<proteinExistence type="inferred from homology"/>
<dbReference type="AlphaFoldDB" id="A0A061A7R2"/>
<evidence type="ECO:0000256" key="2">
    <source>
        <dbReference type="ARBA" id="ARBA00023002"/>
    </source>
</evidence>
<dbReference type="InterPro" id="IPR016161">
    <property type="entry name" value="Ald_DH/histidinol_DH"/>
</dbReference>